<feature type="transmembrane region" description="Helical" evidence="6">
    <location>
        <begin position="108"/>
        <end position="132"/>
    </location>
</feature>
<name>A0AA37PF24_9PEZI</name>
<gene>
    <name evidence="7" type="ORF">ColSpa_11163</name>
</gene>
<sequence>MGGAVFLIFGGTTAAWSFAIFFLLPDTPTKARFLNEADRIKAVERVEENLTGIKSDKFKWYQFVEAMTDVKAWLLFTIQLSAQIANGGVHGFGSIVIKGMGFSTLNTLLVQMLGSVFQFVFVLLATGGSTYFRNSRTYWMAWNLAISIAGAAMVRQINSELKWARFMGYCLTIAYSANFPMILSMSSGNFGGFTKKTTVNAMLFFEWEAPSYSSGFLAMLICYGVGVLICFVLRYYLIWQNKRRDSVGDVLDTSVGGHVPLNLMDKTDKEIPQFRYVY</sequence>
<dbReference type="PANTHER" id="PTHR43791">
    <property type="entry name" value="PERMEASE-RELATED"/>
    <property type="match status" value="1"/>
</dbReference>
<keyword evidence="3 6" id="KW-0812">Transmembrane</keyword>
<dbReference type="GO" id="GO:0016020">
    <property type="term" value="C:membrane"/>
    <property type="evidence" value="ECO:0007669"/>
    <property type="project" value="UniProtKB-SubCell"/>
</dbReference>
<evidence type="ECO:0000256" key="3">
    <source>
        <dbReference type="ARBA" id="ARBA00022692"/>
    </source>
</evidence>
<feature type="transmembrane region" description="Helical" evidence="6">
    <location>
        <begin position="166"/>
        <end position="183"/>
    </location>
</feature>
<dbReference type="Proteomes" id="UP001055115">
    <property type="component" value="Unassembled WGS sequence"/>
</dbReference>
<dbReference type="RefSeq" id="XP_049133332.1">
    <property type="nucleotide sequence ID" value="XM_049277375.1"/>
</dbReference>
<reference evidence="7 8" key="1">
    <citation type="submission" date="2022-03" db="EMBL/GenBank/DDBJ databases">
        <title>Genome data of Colletotrichum spp.</title>
        <authorList>
            <person name="Utami Y.D."/>
            <person name="Hiruma K."/>
        </authorList>
    </citation>
    <scope>NUCLEOTIDE SEQUENCE [LARGE SCALE GENOMIC DNA]</scope>
    <source>
        <strain evidence="7 8">MAFF 239500</strain>
    </source>
</reference>
<feature type="transmembrane region" description="Helical" evidence="6">
    <location>
        <begin position="6"/>
        <end position="24"/>
    </location>
</feature>
<evidence type="ECO:0000256" key="6">
    <source>
        <dbReference type="SAM" id="Phobius"/>
    </source>
</evidence>
<dbReference type="AlphaFoldDB" id="A0AA37PF24"/>
<organism evidence="7 8">
    <name type="scientific">Colletotrichum spaethianum</name>
    <dbReference type="NCBI Taxonomy" id="700344"/>
    <lineage>
        <taxon>Eukaryota</taxon>
        <taxon>Fungi</taxon>
        <taxon>Dikarya</taxon>
        <taxon>Ascomycota</taxon>
        <taxon>Pezizomycotina</taxon>
        <taxon>Sordariomycetes</taxon>
        <taxon>Hypocreomycetidae</taxon>
        <taxon>Glomerellales</taxon>
        <taxon>Glomerellaceae</taxon>
        <taxon>Colletotrichum</taxon>
        <taxon>Colletotrichum spaethianum species complex</taxon>
    </lineage>
</organism>
<dbReference type="InterPro" id="IPR036259">
    <property type="entry name" value="MFS_trans_sf"/>
</dbReference>
<dbReference type="GO" id="GO:0022857">
    <property type="term" value="F:transmembrane transporter activity"/>
    <property type="evidence" value="ECO:0007669"/>
    <property type="project" value="TreeGrafter"/>
</dbReference>
<dbReference type="GeneID" id="73331965"/>
<dbReference type="PANTHER" id="PTHR43791:SF103">
    <property type="entry name" value="MAJOR FACILITATOR SUPERFAMILY (MFS) PROFILE DOMAIN-CONTAINING PROTEIN-RELATED"/>
    <property type="match status" value="1"/>
</dbReference>
<evidence type="ECO:0000313" key="8">
    <source>
        <dbReference type="Proteomes" id="UP001055115"/>
    </source>
</evidence>
<comment type="caution">
    <text evidence="7">The sequence shown here is derived from an EMBL/GenBank/DDBJ whole genome shotgun (WGS) entry which is preliminary data.</text>
</comment>
<accession>A0AA37PF24</accession>
<evidence type="ECO:0000256" key="2">
    <source>
        <dbReference type="ARBA" id="ARBA00022448"/>
    </source>
</evidence>
<keyword evidence="5 6" id="KW-0472">Membrane</keyword>
<dbReference type="SUPFAM" id="SSF103473">
    <property type="entry name" value="MFS general substrate transporter"/>
    <property type="match status" value="1"/>
</dbReference>
<keyword evidence="8" id="KW-1185">Reference proteome</keyword>
<keyword evidence="4 6" id="KW-1133">Transmembrane helix</keyword>
<evidence type="ECO:0000313" key="7">
    <source>
        <dbReference type="EMBL" id="GKT50982.1"/>
    </source>
</evidence>
<evidence type="ECO:0000256" key="4">
    <source>
        <dbReference type="ARBA" id="ARBA00022989"/>
    </source>
</evidence>
<dbReference type="EMBL" id="BQXU01000043">
    <property type="protein sequence ID" value="GKT50982.1"/>
    <property type="molecule type" value="Genomic_DNA"/>
</dbReference>
<feature type="transmembrane region" description="Helical" evidence="6">
    <location>
        <begin position="216"/>
        <end position="237"/>
    </location>
</feature>
<proteinExistence type="predicted"/>
<keyword evidence="2" id="KW-0813">Transport</keyword>
<protein>
    <submittedName>
        <fullName evidence="7">Transporter</fullName>
    </submittedName>
</protein>
<evidence type="ECO:0000256" key="1">
    <source>
        <dbReference type="ARBA" id="ARBA00004141"/>
    </source>
</evidence>
<evidence type="ECO:0000256" key="5">
    <source>
        <dbReference type="ARBA" id="ARBA00023136"/>
    </source>
</evidence>
<comment type="subcellular location">
    <subcellularLocation>
        <location evidence="1">Membrane</location>
        <topology evidence="1">Multi-pass membrane protein</topology>
    </subcellularLocation>
</comment>